<evidence type="ECO:0000313" key="4">
    <source>
        <dbReference type="EMBL" id="MFC5544743.1"/>
    </source>
</evidence>
<dbReference type="PROSITE" id="PS00086">
    <property type="entry name" value="CYTOCHROME_P450"/>
    <property type="match status" value="1"/>
</dbReference>
<dbReference type="EMBL" id="JBHSNL010000001">
    <property type="protein sequence ID" value="MFC5544743.1"/>
    <property type="molecule type" value="Genomic_DNA"/>
</dbReference>
<keyword evidence="3" id="KW-0503">Monooxygenase</keyword>
<dbReference type="PANTHER" id="PTHR46696:SF1">
    <property type="entry name" value="CYTOCHROME P450 YJIB-RELATED"/>
    <property type="match status" value="1"/>
</dbReference>
<dbReference type="Pfam" id="PF00067">
    <property type="entry name" value="p450"/>
    <property type="match status" value="1"/>
</dbReference>
<dbReference type="InterPro" id="IPR002397">
    <property type="entry name" value="Cyt_P450_B"/>
</dbReference>
<dbReference type="RefSeq" id="WP_248154040.1">
    <property type="nucleotide sequence ID" value="NZ_JAKZAJ010000001.1"/>
</dbReference>
<reference evidence="5" key="1">
    <citation type="journal article" date="2019" name="Int. J. Syst. Evol. Microbiol.">
        <title>The Global Catalogue of Microorganisms (GCM) 10K type strain sequencing project: providing services to taxonomists for standard genome sequencing and annotation.</title>
        <authorList>
            <consortium name="The Broad Institute Genomics Platform"/>
            <consortium name="The Broad Institute Genome Sequencing Center for Infectious Disease"/>
            <person name="Wu L."/>
            <person name="Ma J."/>
        </authorList>
    </citation>
    <scope>NUCLEOTIDE SEQUENCE [LARGE SCALE GENOMIC DNA]</scope>
    <source>
        <strain evidence="5">CGMCC 4.1799</strain>
    </source>
</reference>
<sequence length="470" mass="53948">MNMLRSRLEPAIQPALDKVSSVIPLHWQIRGVHAFQAVKKRIGKNRPVPVFREVPLPDVSTLALDEIDVSNPFLYRQGLWHSYFKRLRDECPVHYQANSPFGPFWSITRYEDILFVDSHHDLFSAEPIISIGPQPEGLEIETFIAMDPPRHDIQRQAVQTAVAPKNLAQMEHLIRTRTADVLDHLPVGEPFDWVQRVSIELTSRMLATLFDFPFEQRHKLAYWSDLAAAAPESTGGNADHDEGFRAAADMARHMSLLWRDKEARKAAGEEMGFDLISLLLANENTRDMINRPMEFIGNMVLLIVGGNDTTRNSMTGGVLALNQFPEEFRRLKQNPDLIPNMVSEIIRWQTPLAYMRRVAKKDVELNGQTIRKGDKVVMWYASGNRDERAIDNPDQFRIDRENARKHLSFGFGVHRCMGNRLAEMQLRILWEELLTRFDDIEVVGEPAYVQSNFVRGYTHMTVKLKAKSKV</sequence>
<dbReference type="CDD" id="cd11033">
    <property type="entry name" value="CYP142-like"/>
    <property type="match status" value="1"/>
</dbReference>
<dbReference type="SUPFAM" id="SSF48264">
    <property type="entry name" value="Cytochrome P450"/>
    <property type="match status" value="1"/>
</dbReference>
<name>A0ABW0RJF6_9GAMM</name>
<dbReference type="InterPro" id="IPR036396">
    <property type="entry name" value="Cyt_P450_sf"/>
</dbReference>
<dbReference type="Gene3D" id="1.10.630.10">
    <property type="entry name" value="Cytochrome P450"/>
    <property type="match status" value="1"/>
</dbReference>
<dbReference type="PRINTS" id="PR00359">
    <property type="entry name" value="BP450"/>
</dbReference>
<evidence type="ECO:0000256" key="3">
    <source>
        <dbReference type="RuleBase" id="RU000461"/>
    </source>
</evidence>
<proteinExistence type="inferred from homology"/>
<gene>
    <name evidence="4" type="ORF">ACFPQA_06760</name>
</gene>
<comment type="caution">
    <text evidence="4">The sequence shown here is derived from an EMBL/GenBank/DDBJ whole genome shotgun (WGS) entry which is preliminary data.</text>
</comment>
<dbReference type="PANTHER" id="PTHR46696">
    <property type="entry name" value="P450, PUTATIVE (EUROFUNG)-RELATED"/>
    <property type="match status" value="1"/>
</dbReference>
<comment type="similarity">
    <text evidence="2 3">Belongs to the cytochrome P450 family.</text>
</comment>
<evidence type="ECO:0000256" key="1">
    <source>
        <dbReference type="ARBA" id="ARBA00001971"/>
    </source>
</evidence>
<comment type="cofactor">
    <cofactor evidence="1">
        <name>heme</name>
        <dbReference type="ChEBI" id="CHEBI:30413"/>
    </cofactor>
</comment>
<keyword evidence="3" id="KW-0560">Oxidoreductase</keyword>
<dbReference type="InterPro" id="IPR017972">
    <property type="entry name" value="Cyt_P450_CS"/>
</dbReference>
<keyword evidence="5" id="KW-1185">Reference proteome</keyword>
<dbReference type="InterPro" id="IPR001128">
    <property type="entry name" value="Cyt_P450"/>
</dbReference>
<accession>A0ABW0RJF6</accession>
<organism evidence="4 5">
    <name type="scientific">Marinobacter koreensis</name>
    <dbReference type="NCBI Taxonomy" id="335974"/>
    <lineage>
        <taxon>Bacteria</taxon>
        <taxon>Pseudomonadati</taxon>
        <taxon>Pseudomonadota</taxon>
        <taxon>Gammaproteobacteria</taxon>
        <taxon>Pseudomonadales</taxon>
        <taxon>Marinobacteraceae</taxon>
        <taxon>Marinobacter</taxon>
    </lineage>
</organism>
<dbReference type="Proteomes" id="UP001596055">
    <property type="component" value="Unassembled WGS sequence"/>
</dbReference>
<evidence type="ECO:0000313" key="5">
    <source>
        <dbReference type="Proteomes" id="UP001596055"/>
    </source>
</evidence>
<keyword evidence="3" id="KW-0408">Iron</keyword>
<protein>
    <submittedName>
        <fullName evidence="4">Cytochrome P450</fullName>
    </submittedName>
</protein>
<evidence type="ECO:0000256" key="2">
    <source>
        <dbReference type="ARBA" id="ARBA00010617"/>
    </source>
</evidence>
<keyword evidence="3" id="KW-0349">Heme</keyword>
<keyword evidence="3" id="KW-0479">Metal-binding</keyword>